<dbReference type="KEGG" id="alam:RT761_00229"/>
<sequence>MTKTAKDLTQEELKKFKESYRQRIIQQDLNLKKRFDEAWRVAQEAAQVLYKNYQATKVQVFGSLLDRSRFHLWSDIDLAVWGIPDDIYLRAYGAMIDFHPHFKIDLINPYDCSPLLREIIQKEGVEIK</sequence>
<proteinExistence type="predicted"/>
<name>A0A7T1AJF3_ATRLM</name>
<dbReference type="AlphaFoldDB" id="A0A7T1AJF3"/>
<evidence type="ECO:0000313" key="1">
    <source>
        <dbReference type="EMBL" id="QPM67041.1"/>
    </source>
</evidence>
<dbReference type="Gene3D" id="3.30.460.10">
    <property type="entry name" value="Beta Polymerase, domain 2"/>
    <property type="match status" value="1"/>
</dbReference>
<dbReference type="SUPFAM" id="SSF81301">
    <property type="entry name" value="Nucleotidyltransferase"/>
    <property type="match status" value="1"/>
</dbReference>
<dbReference type="InterPro" id="IPR043519">
    <property type="entry name" value="NT_sf"/>
</dbReference>
<dbReference type="EMBL" id="CP065383">
    <property type="protein sequence ID" value="QPM67041.1"/>
    <property type="molecule type" value="Genomic_DNA"/>
</dbReference>
<dbReference type="RefSeq" id="WP_218112265.1">
    <property type="nucleotide sequence ID" value="NZ_CP065383.1"/>
</dbReference>
<organism evidence="1 2">
    <name type="scientific">Atribacter laminatus</name>
    <dbReference type="NCBI Taxonomy" id="2847778"/>
    <lineage>
        <taxon>Bacteria</taxon>
        <taxon>Pseudomonadati</taxon>
        <taxon>Atribacterota</taxon>
        <taxon>Atribacteria</taxon>
        <taxon>Atribacterales</taxon>
        <taxon>Atribacteraceae</taxon>
        <taxon>Atribacter</taxon>
    </lineage>
</organism>
<protein>
    <recommendedName>
        <fullName evidence="3">Nucleotidyltransferase domain-containing protein</fullName>
    </recommendedName>
</protein>
<dbReference type="CDD" id="cd05403">
    <property type="entry name" value="NT_KNTase_like"/>
    <property type="match status" value="1"/>
</dbReference>
<dbReference type="InterPro" id="IPR024700">
    <property type="entry name" value="UCP020217"/>
</dbReference>
<evidence type="ECO:0008006" key="3">
    <source>
        <dbReference type="Google" id="ProtNLM"/>
    </source>
</evidence>
<dbReference type="PIRSF" id="PIRSF020217">
    <property type="entry name" value="UCP020217"/>
    <property type="match status" value="1"/>
</dbReference>
<dbReference type="Proteomes" id="UP000594463">
    <property type="component" value="Chromosome"/>
</dbReference>
<evidence type="ECO:0000313" key="2">
    <source>
        <dbReference type="Proteomes" id="UP000594463"/>
    </source>
</evidence>
<reference evidence="1 2" key="1">
    <citation type="journal article" date="2021" name="Nat. Commun.">
        <title>Isolation of a member of the candidate phylum Atribacteria reveals a unique cell membrane structure.</title>
        <authorList>
            <person name="Taiki K."/>
            <person name="Nobu M.K."/>
            <person name="Kusada H."/>
            <person name="Meng X.-Y."/>
            <person name="Hosoki N."/>
            <person name="Uematsu K."/>
            <person name="Yoshioka H."/>
            <person name="Kamagata Y."/>
            <person name="Tamaki H."/>
        </authorList>
    </citation>
    <scope>NUCLEOTIDE SEQUENCE [LARGE SCALE GENOMIC DNA]</scope>
    <source>
        <strain evidence="1 2">RT761</strain>
    </source>
</reference>
<keyword evidence="2" id="KW-1185">Reference proteome</keyword>
<accession>A0A7T1AJF3</accession>
<gene>
    <name evidence="1" type="ORF">RT761_00229</name>
</gene>